<evidence type="ECO:0000256" key="1">
    <source>
        <dbReference type="ARBA" id="ARBA00005525"/>
    </source>
</evidence>
<dbReference type="PANTHER" id="PTHR11645:SF0">
    <property type="entry name" value="PYRROLINE-5-CARBOXYLATE REDUCTASE 3"/>
    <property type="match status" value="1"/>
</dbReference>
<feature type="binding site" evidence="5">
    <location>
        <begin position="70"/>
        <end position="73"/>
    </location>
    <ligand>
        <name>NADP(+)</name>
        <dbReference type="ChEBI" id="CHEBI:58349"/>
    </ligand>
</feature>
<dbReference type="PANTHER" id="PTHR11645">
    <property type="entry name" value="PYRROLINE-5-CARBOXYLATE REDUCTASE"/>
    <property type="match status" value="1"/>
</dbReference>
<dbReference type="Gene3D" id="3.40.50.720">
    <property type="entry name" value="NAD(P)-binding Rossmann-like Domain"/>
    <property type="match status" value="1"/>
</dbReference>
<dbReference type="EC" id="1.5.1.2" evidence="4"/>
<keyword evidence="4" id="KW-0641">Proline biosynthesis</keyword>
<feature type="domain" description="Pyrroline-5-carboxylate reductase dimerisation" evidence="7">
    <location>
        <begin position="157"/>
        <end position="252"/>
    </location>
</feature>
<dbReference type="InterPro" id="IPR036291">
    <property type="entry name" value="NAD(P)-bd_dom_sf"/>
</dbReference>
<dbReference type="Pfam" id="PF03807">
    <property type="entry name" value="F420_oxidored"/>
    <property type="match status" value="1"/>
</dbReference>
<dbReference type="HAMAP" id="MF_01925">
    <property type="entry name" value="P5C_reductase"/>
    <property type="match status" value="1"/>
</dbReference>
<comment type="subcellular location">
    <subcellularLocation>
        <location evidence="4">Cytoplasm</location>
    </subcellularLocation>
</comment>
<dbReference type="InterPro" id="IPR000304">
    <property type="entry name" value="Pyrroline-COOH_reductase"/>
</dbReference>
<dbReference type="GO" id="GO:0055129">
    <property type="term" value="P:L-proline biosynthetic process"/>
    <property type="evidence" value="ECO:0007669"/>
    <property type="project" value="UniProtKB-UniRule"/>
</dbReference>
<proteinExistence type="inferred from homology"/>
<comment type="catalytic activity">
    <reaction evidence="4">
        <text>L-proline + NADP(+) = (S)-1-pyrroline-5-carboxylate + NADPH + 2 H(+)</text>
        <dbReference type="Rhea" id="RHEA:14109"/>
        <dbReference type="ChEBI" id="CHEBI:15378"/>
        <dbReference type="ChEBI" id="CHEBI:17388"/>
        <dbReference type="ChEBI" id="CHEBI:57783"/>
        <dbReference type="ChEBI" id="CHEBI:58349"/>
        <dbReference type="ChEBI" id="CHEBI:60039"/>
        <dbReference type="EC" id="1.5.1.2"/>
    </reaction>
</comment>
<dbReference type="InterPro" id="IPR029036">
    <property type="entry name" value="P5CR_dimer"/>
</dbReference>
<evidence type="ECO:0000313" key="8">
    <source>
        <dbReference type="EMBL" id="HEW52735.1"/>
    </source>
</evidence>
<organism evidence="8">
    <name type="scientific">Ignisphaera aggregans</name>
    <dbReference type="NCBI Taxonomy" id="334771"/>
    <lineage>
        <taxon>Archaea</taxon>
        <taxon>Thermoproteota</taxon>
        <taxon>Thermoprotei</taxon>
        <taxon>Desulfurococcales</taxon>
        <taxon>Desulfurococcaceae</taxon>
        <taxon>Ignisphaera</taxon>
    </lineage>
</organism>
<comment type="catalytic activity">
    <reaction evidence="4">
        <text>L-proline + NAD(+) = (S)-1-pyrroline-5-carboxylate + NADH + 2 H(+)</text>
        <dbReference type="Rhea" id="RHEA:14105"/>
        <dbReference type="ChEBI" id="CHEBI:15378"/>
        <dbReference type="ChEBI" id="CHEBI:17388"/>
        <dbReference type="ChEBI" id="CHEBI:57540"/>
        <dbReference type="ChEBI" id="CHEBI:57945"/>
        <dbReference type="ChEBI" id="CHEBI:60039"/>
        <dbReference type="EC" id="1.5.1.2"/>
    </reaction>
</comment>
<keyword evidence="4" id="KW-0028">Amino-acid biosynthesis</keyword>
<sequence>MYRLDVGVVGAGRLGSAIIKGLINGGVEPSSIYVYDVSPEAIKRIEKLGVRICKNVEDLAHAKPRTVIVAVKPADLLNVVKELRTVLTGDTVLVSVAAFISLRDIENIVGGVRIYRAMPNIAVEVNKGFIAVAPPERWDQEIDSLFRFLGEVVWVKEEVLDLLTFVSASTPAVVAELLDVFVLVALKMGVPYDLAKKAAVQVFQGVGKLAELKDVSMIRDSVITPRGVTINLVEKLYTYEAKGRLVKALIDAGEEYLARIEKIRSKGV</sequence>
<evidence type="ECO:0000256" key="2">
    <source>
        <dbReference type="ARBA" id="ARBA00022857"/>
    </source>
</evidence>
<keyword evidence="2 4" id="KW-0521">NADP</keyword>
<gene>
    <name evidence="4" type="primary">proC</name>
    <name evidence="8" type="ORF">ENO77_00930</name>
</gene>
<accession>A0A7C2Z8V4</accession>
<reference evidence="8" key="1">
    <citation type="journal article" date="2020" name="mSystems">
        <title>Genome- and Community-Level Interaction Insights into Carbon Utilization and Element Cycling Functions of Hydrothermarchaeota in Hydrothermal Sediment.</title>
        <authorList>
            <person name="Zhou Z."/>
            <person name="Liu Y."/>
            <person name="Xu W."/>
            <person name="Pan J."/>
            <person name="Luo Z.H."/>
            <person name="Li M."/>
        </authorList>
    </citation>
    <scope>NUCLEOTIDE SEQUENCE [LARGE SCALE GENOMIC DNA]</scope>
    <source>
        <strain evidence="8">SpSt-16</strain>
    </source>
</reference>
<dbReference type="InterPro" id="IPR028939">
    <property type="entry name" value="P5C_Rdtase_cat_N"/>
</dbReference>
<protein>
    <recommendedName>
        <fullName evidence="4">Pyrroline-5-carboxylate reductase</fullName>
        <shortName evidence="4">P5C reductase</shortName>
        <shortName evidence="4">P5CR</shortName>
        <ecNumber evidence="4">1.5.1.2</ecNumber>
    </recommendedName>
    <alternativeName>
        <fullName evidence="4">PCA reductase</fullName>
    </alternativeName>
</protein>
<dbReference type="GO" id="GO:0005737">
    <property type="term" value="C:cytoplasm"/>
    <property type="evidence" value="ECO:0007669"/>
    <property type="project" value="UniProtKB-SubCell"/>
</dbReference>
<evidence type="ECO:0000259" key="7">
    <source>
        <dbReference type="Pfam" id="PF14748"/>
    </source>
</evidence>
<keyword evidence="3 4" id="KW-0560">Oxidoreductase</keyword>
<feature type="domain" description="Pyrroline-5-carboxylate reductase catalytic N-terminal" evidence="6">
    <location>
        <begin position="6"/>
        <end position="98"/>
    </location>
</feature>
<evidence type="ECO:0000256" key="4">
    <source>
        <dbReference type="HAMAP-Rule" id="MF_01925"/>
    </source>
</evidence>
<dbReference type="SUPFAM" id="SSF48179">
    <property type="entry name" value="6-phosphogluconate dehydrogenase C-terminal domain-like"/>
    <property type="match status" value="1"/>
</dbReference>
<dbReference type="Gene3D" id="1.10.3730.10">
    <property type="entry name" value="ProC C-terminal domain-like"/>
    <property type="match status" value="1"/>
</dbReference>
<dbReference type="InterPro" id="IPR008927">
    <property type="entry name" value="6-PGluconate_DH-like_C_sf"/>
</dbReference>
<comment type="pathway">
    <text evidence="4">Amino-acid biosynthesis; L-proline biosynthesis; L-proline from L-glutamate 5-semialdehyde: step 1/1.</text>
</comment>
<dbReference type="SUPFAM" id="SSF51735">
    <property type="entry name" value="NAD(P)-binding Rossmann-fold domains"/>
    <property type="match status" value="1"/>
</dbReference>
<dbReference type="PIRSF" id="PIRSF000193">
    <property type="entry name" value="Pyrrol-5-carb_rd"/>
    <property type="match status" value="1"/>
</dbReference>
<keyword evidence="4" id="KW-0963">Cytoplasm</keyword>
<comment type="similarity">
    <text evidence="1 4">Belongs to the pyrroline-5-carboxylate reductase family.</text>
</comment>
<dbReference type="EMBL" id="DSGT01000002">
    <property type="protein sequence ID" value="HEW52735.1"/>
    <property type="molecule type" value="Genomic_DNA"/>
</dbReference>
<dbReference type="Pfam" id="PF14748">
    <property type="entry name" value="P5CR_dimer"/>
    <property type="match status" value="1"/>
</dbReference>
<comment type="caution">
    <text evidence="8">The sequence shown here is derived from an EMBL/GenBank/DDBJ whole genome shotgun (WGS) entry which is preliminary data.</text>
</comment>
<evidence type="ECO:0000259" key="6">
    <source>
        <dbReference type="Pfam" id="PF03807"/>
    </source>
</evidence>
<name>A0A7C2Z8V4_9CREN</name>
<comment type="function">
    <text evidence="4">Catalyzes the reduction of 1-pyrroline-5-carboxylate (PCA) to L-proline.</text>
</comment>
<dbReference type="GO" id="GO:0004735">
    <property type="term" value="F:pyrroline-5-carboxylate reductase activity"/>
    <property type="evidence" value="ECO:0007669"/>
    <property type="project" value="UniProtKB-UniRule"/>
</dbReference>
<dbReference type="UniPathway" id="UPA00098">
    <property type="reaction ID" value="UER00361"/>
</dbReference>
<evidence type="ECO:0000256" key="5">
    <source>
        <dbReference type="PIRSR" id="PIRSR000193-1"/>
    </source>
</evidence>
<dbReference type="AlphaFoldDB" id="A0A7C2Z8V4"/>
<evidence type="ECO:0000256" key="3">
    <source>
        <dbReference type="ARBA" id="ARBA00023002"/>
    </source>
</evidence>